<feature type="region of interest" description="Disordered" evidence="1">
    <location>
        <begin position="136"/>
        <end position="156"/>
    </location>
</feature>
<evidence type="ECO:0008006" key="4">
    <source>
        <dbReference type="Google" id="ProtNLM"/>
    </source>
</evidence>
<feature type="compositionally biased region" description="Low complexity" evidence="1">
    <location>
        <begin position="146"/>
        <end position="156"/>
    </location>
</feature>
<dbReference type="Proteomes" id="UP001345013">
    <property type="component" value="Unassembled WGS sequence"/>
</dbReference>
<comment type="caution">
    <text evidence="2">The sequence shown here is derived from an EMBL/GenBank/DDBJ whole genome shotgun (WGS) entry which is preliminary data.</text>
</comment>
<evidence type="ECO:0000256" key="1">
    <source>
        <dbReference type="SAM" id="MobiDB-lite"/>
    </source>
</evidence>
<dbReference type="PANTHER" id="PTHR47425">
    <property type="entry name" value="FARB-RELATED"/>
    <property type="match status" value="1"/>
</dbReference>
<name>A0ABR0JUM6_9EURO</name>
<evidence type="ECO:0000313" key="2">
    <source>
        <dbReference type="EMBL" id="KAK5074475.1"/>
    </source>
</evidence>
<gene>
    <name evidence="2" type="ORF">LTR24_010193</name>
</gene>
<dbReference type="EMBL" id="JAVRRG010000286">
    <property type="protein sequence ID" value="KAK5074475.1"/>
    <property type="molecule type" value="Genomic_DNA"/>
</dbReference>
<dbReference type="InterPro" id="IPR052761">
    <property type="entry name" value="Fungal_Detox/Toxin_TFs"/>
</dbReference>
<keyword evidence="3" id="KW-1185">Reference proteome</keyword>
<reference evidence="2 3" key="1">
    <citation type="submission" date="2023-08" db="EMBL/GenBank/DDBJ databases">
        <title>Black Yeasts Isolated from many extreme environments.</title>
        <authorList>
            <person name="Coleine C."/>
            <person name="Stajich J.E."/>
            <person name="Selbmann L."/>
        </authorList>
    </citation>
    <scope>NUCLEOTIDE SEQUENCE [LARGE SCALE GENOMIC DNA]</scope>
    <source>
        <strain evidence="2 3">CCFEE 5885</strain>
    </source>
</reference>
<protein>
    <recommendedName>
        <fullName evidence="4">Transcription factor domain-containing protein</fullName>
    </recommendedName>
</protein>
<proteinExistence type="predicted"/>
<accession>A0ABR0JUM6</accession>
<sequence>MFDRLLTPLHARAPKKPKVQTIANRSNAIDLTAGLPPLLSPDSSAAQDLSSLDFLEQDPGQILAPEGAPSSISDTVTYPIPHEASGGTTVPILESAMAAFPQDSVPFVHGPHDQDMIFADFEEFTQNLYDQSLSPGVPSVESGGQPTTTTNLNTPELCPTESNDSGYSCASPIPWVANWAGRHLGESAASIFTEILLAPETVDSLLRDYFRFVNPTFPVVSEWDVYRLTHPDEIHEGKRVPPMSLALFNAIIFAASAFASREMARAAGFPNIRAMREAFHARAKVLYEAGCEGNLMNQIRICLLLSQRRKYPDGMLDNEKWVARAQNLFQRADTSHLQPRTSTRWKLLSCCCVIRAQRLIIGTHRKTLVTEIPSKLPQVTSADLEEDLRFPWFLSVADKRKLAQVFIAALDLQQYIDPLCQIVLRREPEPCSGRKGPGSIIPIRRSVMGELEEVESSLVSWRARYDGLLLEDWDATLTSGPASRPYFAVAAAHLNLGYEYCISSLHQISLGFETSSTTIWAARMRESSREALQESAASTTRILGELLDHDAVKFLPFAVIAMLFVPMTIHSVYLKSSVKSSARTLYDLSVCFRALEILAERHEVADFFWELNNASVLLVHEQLAKDDRLRYPGVLADIKSNKLTLSGGEPAKVPLPNTNTYSSVLRCTVIREAAYG</sequence>
<organism evidence="2 3">
    <name type="scientific">Lithohypha guttulata</name>
    <dbReference type="NCBI Taxonomy" id="1690604"/>
    <lineage>
        <taxon>Eukaryota</taxon>
        <taxon>Fungi</taxon>
        <taxon>Dikarya</taxon>
        <taxon>Ascomycota</taxon>
        <taxon>Pezizomycotina</taxon>
        <taxon>Eurotiomycetes</taxon>
        <taxon>Chaetothyriomycetidae</taxon>
        <taxon>Chaetothyriales</taxon>
        <taxon>Trichomeriaceae</taxon>
        <taxon>Lithohypha</taxon>
    </lineage>
</organism>
<dbReference type="PANTHER" id="PTHR47425:SF2">
    <property type="entry name" value="FARB-RELATED"/>
    <property type="match status" value="1"/>
</dbReference>
<evidence type="ECO:0000313" key="3">
    <source>
        <dbReference type="Proteomes" id="UP001345013"/>
    </source>
</evidence>
<dbReference type="CDD" id="cd12148">
    <property type="entry name" value="fungal_TF_MHR"/>
    <property type="match status" value="1"/>
</dbReference>